<dbReference type="SMART" id="SM00331">
    <property type="entry name" value="PP2C_SIG"/>
    <property type="match status" value="1"/>
</dbReference>
<evidence type="ECO:0000256" key="4">
    <source>
        <dbReference type="ARBA" id="ARBA00013081"/>
    </source>
</evidence>
<keyword evidence="5" id="KW-0479">Metal-binding</keyword>
<comment type="similarity">
    <text evidence="3 12">Belongs to the PP2C family.</text>
</comment>
<evidence type="ECO:0000256" key="10">
    <source>
        <dbReference type="ARBA" id="ARBA00047761"/>
    </source>
</evidence>
<evidence type="ECO:0000256" key="12">
    <source>
        <dbReference type="RuleBase" id="RU003465"/>
    </source>
</evidence>
<dbReference type="InterPro" id="IPR001932">
    <property type="entry name" value="PPM-type_phosphatase-like_dom"/>
</dbReference>
<dbReference type="AlphaFoldDB" id="A0A371FRI3"/>
<dbReference type="InterPro" id="IPR000222">
    <property type="entry name" value="PP2C_BS"/>
</dbReference>
<dbReference type="STRING" id="157652.A0A371FRI3"/>
<dbReference type="OrthoDB" id="10264738at2759"/>
<dbReference type="GO" id="GO:0005737">
    <property type="term" value="C:cytoplasm"/>
    <property type="evidence" value="ECO:0007669"/>
    <property type="project" value="UniProtKB-ARBA"/>
</dbReference>
<sequence>PRFSQKILEFSLNVLCRRLPPTDTNNNSVNKHITLFSTFHNIFTESSFSLSLSLSLYSTSHKHKVASRSVLLLLLSTSTKNLSYPTIASATMCLQDAEQDHMDNTTTNSWPLHCHLLLTTQMDKKGSFLRTSSESRNSSFHNSFPLESICEDAVVADKKQNLMNFVLALRSGEWSDIGERPYMEDTHICIEDLAKKFNYDVLSEEAVSFFGVFDGHGGKSAARFVRDNLPKVIVEDVNFPLELENVVKRSFLEIDAAFLKTSSRDPSLSSGTTALTAIIFGRALLVANAGDCRAVLSRHGRAIEMSKDHRPNCTNERTRVESLGGFVDDGYLNGLLGVTRALGDWHLEGMKDMSERGGPLSAEPELKLMTLTKEDEFLVIASDGIWDVFSSQNAVDFARRRLQEHNDEKLCCKEIVQEAIKRGSTDNLTVVMVCFSLDPPPPVVVERTRVRRSISAEGLQNLKCLLQE</sequence>
<dbReference type="GO" id="GO:0004722">
    <property type="term" value="F:protein serine/threonine phosphatase activity"/>
    <property type="evidence" value="ECO:0007669"/>
    <property type="project" value="UniProtKB-EC"/>
</dbReference>
<evidence type="ECO:0000256" key="11">
    <source>
        <dbReference type="ARBA" id="ARBA00048336"/>
    </source>
</evidence>
<feature type="domain" description="PPM-type phosphatase" evidence="13">
    <location>
        <begin position="170"/>
        <end position="435"/>
    </location>
</feature>
<keyword evidence="6 12" id="KW-0378">Hydrolase</keyword>
<dbReference type="FunFam" id="3.60.40.10:FF:000004">
    <property type="entry name" value="Probable protein phosphatase 2C 22"/>
    <property type="match status" value="1"/>
</dbReference>
<dbReference type="EMBL" id="QJKJ01008066">
    <property type="protein sequence ID" value="RDX80908.1"/>
    <property type="molecule type" value="Genomic_DNA"/>
</dbReference>
<keyword evidence="7" id="KW-0460">Magnesium</keyword>
<dbReference type="Proteomes" id="UP000257109">
    <property type="component" value="Unassembled WGS sequence"/>
</dbReference>
<evidence type="ECO:0000256" key="5">
    <source>
        <dbReference type="ARBA" id="ARBA00022723"/>
    </source>
</evidence>
<dbReference type="PROSITE" id="PS01032">
    <property type="entry name" value="PPM_1"/>
    <property type="match status" value="1"/>
</dbReference>
<evidence type="ECO:0000313" key="14">
    <source>
        <dbReference type="EMBL" id="RDX80908.1"/>
    </source>
</evidence>
<dbReference type="PROSITE" id="PS51746">
    <property type="entry name" value="PPM_2"/>
    <property type="match status" value="1"/>
</dbReference>
<evidence type="ECO:0000256" key="3">
    <source>
        <dbReference type="ARBA" id="ARBA00006702"/>
    </source>
</evidence>
<dbReference type="SUPFAM" id="SSF81606">
    <property type="entry name" value="PP2C-like"/>
    <property type="match status" value="1"/>
</dbReference>
<evidence type="ECO:0000256" key="7">
    <source>
        <dbReference type="ARBA" id="ARBA00022842"/>
    </source>
</evidence>
<evidence type="ECO:0000256" key="1">
    <source>
        <dbReference type="ARBA" id="ARBA00001936"/>
    </source>
</evidence>
<accession>A0A371FRI3</accession>
<dbReference type="PANTHER" id="PTHR13832:SF684">
    <property type="entry name" value="PROTEIN PHOSPHATASE 2C 27-RELATED"/>
    <property type="match status" value="1"/>
</dbReference>
<comment type="cofactor">
    <cofactor evidence="2">
        <name>Mg(2+)</name>
        <dbReference type="ChEBI" id="CHEBI:18420"/>
    </cofactor>
</comment>
<organism evidence="14 15">
    <name type="scientific">Mucuna pruriens</name>
    <name type="common">Velvet bean</name>
    <name type="synonym">Dolichos pruriens</name>
    <dbReference type="NCBI Taxonomy" id="157652"/>
    <lineage>
        <taxon>Eukaryota</taxon>
        <taxon>Viridiplantae</taxon>
        <taxon>Streptophyta</taxon>
        <taxon>Embryophyta</taxon>
        <taxon>Tracheophyta</taxon>
        <taxon>Spermatophyta</taxon>
        <taxon>Magnoliopsida</taxon>
        <taxon>eudicotyledons</taxon>
        <taxon>Gunneridae</taxon>
        <taxon>Pentapetalae</taxon>
        <taxon>rosids</taxon>
        <taxon>fabids</taxon>
        <taxon>Fabales</taxon>
        <taxon>Fabaceae</taxon>
        <taxon>Papilionoideae</taxon>
        <taxon>50 kb inversion clade</taxon>
        <taxon>NPAAA clade</taxon>
        <taxon>indigoferoid/millettioid clade</taxon>
        <taxon>Phaseoleae</taxon>
        <taxon>Mucuna</taxon>
    </lineage>
</organism>
<comment type="catalytic activity">
    <reaction evidence="10">
        <text>O-phospho-L-seryl-[protein] + H2O = L-seryl-[protein] + phosphate</text>
        <dbReference type="Rhea" id="RHEA:20629"/>
        <dbReference type="Rhea" id="RHEA-COMP:9863"/>
        <dbReference type="Rhea" id="RHEA-COMP:11604"/>
        <dbReference type="ChEBI" id="CHEBI:15377"/>
        <dbReference type="ChEBI" id="CHEBI:29999"/>
        <dbReference type="ChEBI" id="CHEBI:43474"/>
        <dbReference type="ChEBI" id="CHEBI:83421"/>
        <dbReference type="EC" id="3.1.3.16"/>
    </reaction>
</comment>
<evidence type="ECO:0000256" key="9">
    <source>
        <dbReference type="ARBA" id="ARBA00023211"/>
    </source>
</evidence>
<evidence type="ECO:0000256" key="2">
    <source>
        <dbReference type="ARBA" id="ARBA00001946"/>
    </source>
</evidence>
<comment type="cofactor">
    <cofactor evidence="1">
        <name>Mn(2+)</name>
        <dbReference type="ChEBI" id="CHEBI:29035"/>
    </cofactor>
</comment>
<dbReference type="GO" id="GO:0046872">
    <property type="term" value="F:metal ion binding"/>
    <property type="evidence" value="ECO:0007669"/>
    <property type="project" value="UniProtKB-KW"/>
</dbReference>
<dbReference type="PANTHER" id="PTHR13832">
    <property type="entry name" value="PROTEIN PHOSPHATASE 2C"/>
    <property type="match status" value="1"/>
</dbReference>
<dbReference type="InterPro" id="IPR015655">
    <property type="entry name" value="PP2C"/>
</dbReference>
<evidence type="ECO:0000256" key="8">
    <source>
        <dbReference type="ARBA" id="ARBA00022912"/>
    </source>
</evidence>
<keyword evidence="15" id="KW-1185">Reference proteome</keyword>
<keyword evidence="8 12" id="KW-0904">Protein phosphatase</keyword>
<gene>
    <name evidence="14" type="ORF">CR513_38474</name>
</gene>
<proteinExistence type="inferred from homology"/>
<comment type="catalytic activity">
    <reaction evidence="11">
        <text>O-phospho-L-threonyl-[protein] + H2O = L-threonyl-[protein] + phosphate</text>
        <dbReference type="Rhea" id="RHEA:47004"/>
        <dbReference type="Rhea" id="RHEA-COMP:11060"/>
        <dbReference type="Rhea" id="RHEA-COMP:11605"/>
        <dbReference type="ChEBI" id="CHEBI:15377"/>
        <dbReference type="ChEBI" id="CHEBI:30013"/>
        <dbReference type="ChEBI" id="CHEBI:43474"/>
        <dbReference type="ChEBI" id="CHEBI:61977"/>
        <dbReference type="EC" id="3.1.3.16"/>
    </reaction>
</comment>
<dbReference type="InterPro" id="IPR036457">
    <property type="entry name" value="PPM-type-like_dom_sf"/>
</dbReference>
<protein>
    <recommendedName>
        <fullName evidence="4">protein-serine/threonine phosphatase</fullName>
        <ecNumber evidence="4">3.1.3.16</ecNumber>
    </recommendedName>
</protein>
<dbReference type="Gene3D" id="3.60.40.10">
    <property type="entry name" value="PPM-type phosphatase domain"/>
    <property type="match status" value="1"/>
</dbReference>
<dbReference type="EC" id="3.1.3.16" evidence="4"/>
<dbReference type="GO" id="GO:0005634">
    <property type="term" value="C:nucleus"/>
    <property type="evidence" value="ECO:0007669"/>
    <property type="project" value="UniProtKB-ARBA"/>
</dbReference>
<dbReference type="SMART" id="SM00332">
    <property type="entry name" value="PP2Cc"/>
    <property type="match status" value="1"/>
</dbReference>
<evidence type="ECO:0000256" key="6">
    <source>
        <dbReference type="ARBA" id="ARBA00022801"/>
    </source>
</evidence>
<feature type="non-terminal residue" evidence="14">
    <location>
        <position position="1"/>
    </location>
</feature>
<name>A0A371FRI3_MUCPR</name>
<dbReference type="Pfam" id="PF00481">
    <property type="entry name" value="PP2C"/>
    <property type="match status" value="1"/>
</dbReference>
<dbReference type="CDD" id="cd00143">
    <property type="entry name" value="PP2Cc"/>
    <property type="match status" value="1"/>
</dbReference>
<reference evidence="14" key="1">
    <citation type="submission" date="2018-05" db="EMBL/GenBank/DDBJ databases">
        <title>Draft genome of Mucuna pruriens seed.</title>
        <authorList>
            <person name="Nnadi N.E."/>
            <person name="Vos R."/>
            <person name="Hasami M.H."/>
            <person name="Devisetty U.K."/>
            <person name="Aguiy J.C."/>
        </authorList>
    </citation>
    <scope>NUCLEOTIDE SEQUENCE [LARGE SCALE GENOMIC DNA]</scope>
    <source>
        <strain evidence="14">JCA_2017</strain>
    </source>
</reference>
<comment type="caution">
    <text evidence="14">The sequence shown here is derived from an EMBL/GenBank/DDBJ whole genome shotgun (WGS) entry which is preliminary data.</text>
</comment>
<evidence type="ECO:0000259" key="13">
    <source>
        <dbReference type="PROSITE" id="PS51746"/>
    </source>
</evidence>
<keyword evidence="9" id="KW-0464">Manganese</keyword>
<evidence type="ECO:0000313" key="15">
    <source>
        <dbReference type="Proteomes" id="UP000257109"/>
    </source>
</evidence>